<evidence type="ECO:0000256" key="2">
    <source>
        <dbReference type="SAM" id="SignalP"/>
    </source>
</evidence>
<evidence type="ECO:0008006" key="5">
    <source>
        <dbReference type="Google" id="ProtNLM"/>
    </source>
</evidence>
<dbReference type="EMBL" id="JAVDDT010000002">
    <property type="protein sequence ID" value="MDQ2068889.1"/>
    <property type="molecule type" value="Genomic_DNA"/>
</dbReference>
<dbReference type="RefSeq" id="WP_306727387.1">
    <property type="nucleotide sequence ID" value="NZ_JAVDDT010000002.1"/>
</dbReference>
<feature type="chain" id="PRO_5047139478" description="Secreted protein" evidence="2">
    <location>
        <begin position="25"/>
        <end position="84"/>
    </location>
</feature>
<evidence type="ECO:0000256" key="1">
    <source>
        <dbReference type="SAM" id="MobiDB-lite"/>
    </source>
</evidence>
<dbReference type="Proteomes" id="UP001239019">
    <property type="component" value="Unassembled WGS sequence"/>
</dbReference>
<accession>A0ABU0W4D4</accession>
<keyword evidence="4" id="KW-1185">Reference proteome</keyword>
<keyword evidence="2" id="KW-0732">Signal</keyword>
<feature type="signal peptide" evidence="2">
    <location>
        <begin position="1"/>
        <end position="24"/>
    </location>
</feature>
<organism evidence="3 4">
    <name type="scientific">Natronospira bacteriovora</name>
    <dbReference type="NCBI Taxonomy" id="3069753"/>
    <lineage>
        <taxon>Bacteria</taxon>
        <taxon>Pseudomonadati</taxon>
        <taxon>Pseudomonadota</taxon>
        <taxon>Gammaproteobacteria</taxon>
        <taxon>Natronospirales</taxon>
        <taxon>Natronospiraceae</taxon>
        <taxon>Natronospira</taxon>
    </lineage>
</organism>
<protein>
    <recommendedName>
        <fullName evidence="5">Secreted protein</fullName>
    </recommendedName>
</protein>
<feature type="region of interest" description="Disordered" evidence="1">
    <location>
        <begin position="56"/>
        <end position="84"/>
    </location>
</feature>
<proteinExistence type="predicted"/>
<comment type="caution">
    <text evidence="3">The sequence shown here is derived from an EMBL/GenBank/DDBJ whole genome shotgun (WGS) entry which is preliminary data.</text>
</comment>
<sequence length="84" mass="8999">MKIMHKMAVLTAAGTLMVAGLVSAQETPVHPITDTAPAVGEKGKVMLYGVIIEKAPESQRVNDPHDTRQSLERSGKAEQKSDSD</sequence>
<evidence type="ECO:0000313" key="4">
    <source>
        <dbReference type="Proteomes" id="UP001239019"/>
    </source>
</evidence>
<reference evidence="3 4" key="1">
    <citation type="submission" date="2023-08" db="EMBL/GenBank/DDBJ databases">
        <title>Whole-genome sequencing of halo(alkali)philic microorganisms from hypersaline lakes.</title>
        <authorList>
            <person name="Sorokin D.Y."/>
            <person name="Abbas B."/>
            <person name="Merkel A.Y."/>
        </authorList>
    </citation>
    <scope>NUCLEOTIDE SEQUENCE [LARGE SCALE GENOMIC DNA]</scope>
    <source>
        <strain evidence="3 4">AB-CW4</strain>
    </source>
</reference>
<gene>
    <name evidence="3" type="ORF">RBH19_03245</name>
</gene>
<evidence type="ECO:0000313" key="3">
    <source>
        <dbReference type="EMBL" id="MDQ2068889.1"/>
    </source>
</evidence>
<name>A0ABU0W4D4_9GAMM</name>